<gene>
    <name evidence="1" type="ORF">ALC62_11884</name>
</gene>
<dbReference type="Proteomes" id="UP000078542">
    <property type="component" value="Unassembled WGS sequence"/>
</dbReference>
<dbReference type="EMBL" id="KQ978068">
    <property type="protein sequence ID" value="KYM97590.1"/>
    <property type="molecule type" value="Genomic_DNA"/>
</dbReference>
<name>A0A195CA72_9HYME</name>
<accession>A0A195CA72</accession>
<dbReference type="AlphaFoldDB" id="A0A195CA72"/>
<sequence length="81" mass="9858">MSHNDRERFAYEITRILLRLNFKNDKVKRLYEDVLITRINVICESDRICDCLRLKRKTFVLLLNEIMRSSRNKTSRDKILI</sequence>
<evidence type="ECO:0000313" key="2">
    <source>
        <dbReference type="Proteomes" id="UP000078542"/>
    </source>
</evidence>
<proteinExistence type="predicted"/>
<evidence type="ECO:0000313" key="1">
    <source>
        <dbReference type="EMBL" id="KYM97590.1"/>
    </source>
</evidence>
<keyword evidence="2" id="KW-1185">Reference proteome</keyword>
<reference evidence="1 2" key="1">
    <citation type="submission" date="2016-03" db="EMBL/GenBank/DDBJ databases">
        <title>Cyphomyrmex costatus WGS genome.</title>
        <authorList>
            <person name="Nygaard S."/>
            <person name="Hu H."/>
            <person name="Boomsma J."/>
            <person name="Zhang G."/>
        </authorList>
    </citation>
    <scope>NUCLEOTIDE SEQUENCE [LARGE SCALE GENOMIC DNA]</scope>
    <source>
        <strain evidence="1">MS0001</strain>
        <tissue evidence="1">Whole body</tissue>
    </source>
</reference>
<organism evidence="1 2">
    <name type="scientific">Cyphomyrmex costatus</name>
    <dbReference type="NCBI Taxonomy" id="456900"/>
    <lineage>
        <taxon>Eukaryota</taxon>
        <taxon>Metazoa</taxon>
        <taxon>Ecdysozoa</taxon>
        <taxon>Arthropoda</taxon>
        <taxon>Hexapoda</taxon>
        <taxon>Insecta</taxon>
        <taxon>Pterygota</taxon>
        <taxon>Neoptera</taxon>
        <taxon>Endopterygota</taxon>
        <taxon>Hymenoptera</taxon>
        <taxon>Apocrita</taxon>
        <taxon>Aculeata</taxon>
        <taxon>Formicoidea</taxon>
        <taxon>Formicidae</taxon>
        <taxon>Myrmicinae</taxon>
        <taxon>Cyphomyrmex</taxon>
    </lineage>
</organism>
<protein>
    <submittedName>
        <fullName evidence="1">Uncharacterized protein</fullName>
    </submittedName>
</protein>